<keyword evidence="3" id="KW-1185">Reference proteome</keyword>
<feature type="region of interest" description="Disordered" evidence="1">
    <location>
        <begin position="1485"/>
        <end position="1513"/>
    </location>
</feature>
<gene>
    <name evidence="2" type="ORF">HF685_01525</name>
</gene>
<sequence>MTSEVKAKTTVWKSSAAGKIRLLAGVSVSAAAMLLATVPQKAQAQQRAPGMMVQNYPTGNAVTLPQRVEMVQNQPHARAPDFAPRDVRITAPVTPLPVNDVRISAPVMLPDANEPQTRGPDFQARDIRISSPISRLPQQDIRISSPITLPDAYQPQTPNAQFNPSDIRISAPVVADLDTVRINAPVPGLNEAQMPPNFAPINQPQAIVSRAGFNVLATATYDDTQATFTPGNAGNPTDAFNISAAQTIVNWVPFDTGTGTAPITFLPAGRQLGFVSDIANFTVLNRILPSTATRPVQFDGFVTGLTTAGPLAFGGNIWFYSPGGIIVGSQATFNMASLVLTANDIDTSGGLFGPGGSIRFNGASGSLSAVTIQPNNDATPQINLTNDNSFLAIVAPRVQVLGDPAFGSARPNVNVNGSVAYIGAEQAELTINNGLFDISIGVGTEDLNGIVHTGTTTGPVASNQPGNFDYHNIVMAAVPKNQAMTMLLSGSVGYAPADSAITNQHEGTIILTAGGGVGTSGGNQVAVKTVDPAQNANIEFGDISMLGDIDVFANNNINMRPSSSITADVGVGFLNMQFTAGDSILLQPLAGADMTFTGNTVLQAANVISMITNPGSTLTFNGNLTATASAGNQGGTINISSTGDGTRGGISGIGVDGVFNANAGVAGRDSRLATVDDGTDTFGGTVNVDLINGGVLQITNQQRFGPFGRSTFNVGAAPIMGLVTAGQGTGGTINFNITGTESNLITAGLFGLTLDASGSGGSNFRGTATGGTGIGGLINFNVNGGTISGGTLSLDAGASASSNATGNLSASQNNAIAGSIVANFTDATVNLTDELSILNAAGAAASYDAAGNRIGGDVAGGAISVNFDNSTVNVDRLILGTNSSRALAGNVVPGTAGNGVTLNVLNGSNITIADQLGINTAGSTAGTGNVTASGDINLLVDNSILAANGSFQLDASRTTGAAAGALNDGIAGTINVTVQGGGTLSGTAFSATTDATSATSGGSATAGDIFFTVDGGTVNLADDVTFPTAPTPSLSLTASGFGRGNDLDAASTNRGVGRGGNIAIALQNSGVFNVGTMSVFTNGAITEGTEGPDPVTGQGGDGIAGSTTFNLINGTFTAGDLTVSSDGFASFGGSSGPIGFPSVPGVVGSGGDGSGGSVTFNLTGADVTVDNLTVSADGVGGDGGSSDIVDGNIAAGNGGLGTGGNATLNALSGSLTVNNSVTVSAGGFGGLGGNGAGVDAGNGGDSIGGTSTFNLEGSASVNAGAASITVSSNTTGGAGGLALVGITGAPTPTPAMQAGNGGNAIAGTATFNNNSGNIGFSNFTVSSVGTGGAAGRGGSFVTNPTNGNVVFVESFVGQNGGNGGSGTGGIATVNLNQDDAAARSYIVDASGIGAAGSFGINGGNGGLGQAGTATLNVNNANVNLASAFISAIATGGAGAGGNGTGGNGGAGGDAIGGNSILNVNGALGAVSSNSRITIIAEAAGGTGGDGGTNPIDSGPTGDGGNGGNGTGGTIRVSATGGATLNYTADGVTNARGIGGNGGNGGNARSFLVPGNGGNGGNANGGSITFSATGGSTLNASGNGSDSQFAANAIGGAGGLGGAGASSTFGDSGDGGDAAGGNVNLTLDGAGSSMIFAESLRIDVGGAAARNLFNRANFRVAMPSAAVLRSISPMGVILRLMVDCQ</sequence>
<protein>
    <submittedName>
        <fullName evidence="2">Uncharacterized protein</fullName>
    </submittedName>
</protein>
<evidence type="ECO:0000313" key="3">
    <source>
        <dbReference type="Proteomes" id="UP000501600"/>
    </source>
</evidence>
<dbReference type="RefSeq" id="WP_168817990.1">
    <property type="nucleotide sequence ID" value="NZ_CP051217.1"/>
</dbReference>
<evidence type="ECO:0000313" key="2">
    <source>
        <dbReference type="EMBL" id="QJB68146.1"/>
    </source>
</evidence>
<dbReference type="Proteomes" id="UP000501600">
    <property type="component" value="Chromosome"/>
</dbReference>
<proteinExistence type="predicted"/>
<evidence type="ECO:0000256" key="1">
    <source>
        <dbReference type="SAM" id="MobiDB-lite"/>
    </source>
</evidence>
<dbReference type="KEGG" id="phao:HF685_01525"/>
<accession>A0A6H2DKG1</accession>
<name>A0A6H2DKG1_9SPHN</name>
<dbReference type="EMBL" id="CP051217">
    <property type="protein sequence ID" value="QJB68146.1"/>
    <property type="molecule type" value="Genomic_DNA"/>
</dbReference>
<reference evidence="2 3" key="1">
    <citation type="submission" date="2020-04" db="EMBL/GenBank/DDBJ databases">
        <title>Genome sequence for Sphingorhabdus sp. strain M1.</title>
        <authorList>
            <person name="Park S.-J."/>
        </authorList>
    </citation>
    <scope>NUCLEOTIDE SEQUENCE [LARGE SCALE GENOMIC DNA]</scope>
    <source>
        <strain evidence="2 3">JK6</strain>
    </source>
</reference>
<feature type="compositionally biased region" description="Gly residues" evidence="1">
    <location>
        <begin position="1500"/>
        <end position="1512"/>
    </location>
</feature>
<organism evidence="2 3">
    <name type="scientific">Parasphingorhabdus halotolerans</name>
    <dbReference type="NCBI Taxonomy" id="2725558"/>
    <lineage>
        <taxon>Bacteria</taxon>
        <taxon>Pseudomonadati</taxon>
        <taxon>Pseudomonadota</taxon>
        <taxon>Alphaproteobacteria</taxon>
        <taxon>Sphingomonadales</taxon>
        <taxon>Sphingomonadaceae</taxon>
        <taxon>Parasphingorhabdus</taxon>
    </lineage>
</organism>